<dbReference type="Proteomes" id="UP000325811">
    <property type="component" value="Chromosome I"/>
</dbReference>
<reference evidence="1 2" key="1">
    <citation type="submission" date="2019-08" db="EMBL/GenBank/DDBJ databases">
        <authorList>
            <person name="Herpell B J."/>
        </authorList>
    </citation>
    <scope>NUCLEOTIDE SEQUENCE [LARGE SCALE GENOMIC DNA]</scope>
    <source>
        <strain evidence="2">Msb3</strain>
    </source>
</reference>
<keyword evidence="2" id="KW-1185">Reference proteome</keyword>
<dbReference type="RefSeq" id="WP_232064216.1">
    <property type="nucleotide sequence ID" value="NZ_LR699553.1"/>
</dbReference>
<dbReference type="EMBL" id="LR699553">
    <property type="protein sequence ID" value="VVD29966.1"/>
    <property type="molecule type" value="Genomic_DNA"/>
</dbReference>
<accession>A0A5Q4ZIQ0</accession>
<proteinExistence type="predicted"/>
<gene>
    <name evidence="1" type="ORF">PDMSB3_3510</name>
</gene>
<organism evidence="1 2">
    <name type="scientific">Paraburkholderia dioscoreae</name>
    <dbReference type="NCBI Taxonomy" id="2604047"/>
    <lineage>
        <taxon>Bacteria</taxon>
        <taxon>Pseudomonadati</taxon>
        <taxon>Pseudomonadota</taxon>
        <taxon>Betaproteobacteria</taxon>
        <taxon>Burkholderiales</taxon>
        <taxon>Burkholderiaceae</taxon>
        <taxon>Paraburkholderia</taxon>
    </lineage>
</organism>
<dbReference type="AlphaFoldDB" id="A0A5Q4ZIQ0"/>
<evidence type="ECO:0008006" key="3">
    <source>
        <dbReference type="Google" id="ProtNLM"/>
    </source>
</evidence>
<evidence type="ECO:0000313" key="2">
    <source>
        <dbReference type="Proteomes" id="UP000325811"/>
    </source>
</evidence>
<protein>
    <recommendedName>
        <fullName evidence="3">Helix-turn-helix domain-containing protein</fullName>
    </recommendedName>
</protein>
<name>A0A5Q4ZIQ0_9BURK</name>
<dbReference type="KEGG" id="pdio:PDMSB3_3510"/>
<evidence type="ECO:0000313" key="1">
    <source>
        <dbReference type="EMBL" id="VVD29966.1"/>
    </source>
</evidence>
<sequence>MVNSVDELRAAAARLKKESDTVARLIESLPPHALECNEGKPARTEEEILRIIDEAISLFEKREKRPVHVTGKVAATMLGVSPRTISNMLKTGELRYNRCGRIPIEQIDMVRARSKK</sequence>